<evidence type="ECO:0000313" key="2">
    <source>
        <dbReference type="Proteomes" id="UP000240760"/>
    </source>
</evidence>
<evidence type="ECO:0000313" key="1">
    <source>
        <dbReference type="EMBL" id="PTB81902.1"/>
    </source>
</evidence>
<dbReference type="Proteomes" id="UP000240760">
    <property type="component" value="Unassembled WGS sequence"/>
</dbReference>
<sequence>MGPRLEQGGVEAKRWGGALNRISASRSTGSVAPGPGPGSLVLATTRNSSRLAGGSFVSTEGNQVPLLLWGLARMDRITRPMFPRPEHGRGMGTEYGVTLVKRAWHGAAWWLVSRFRSSLSCPWDVDLSSNQYSPRRQSAVGLRWPMGGVRVSRHHGGRKRDGACSRGA</sequence>
<gene>
    <name evidence="1" type="ORF">M440DRAFT_1026548</name>
</gene>
<proteinExistence type="predicted"/>
<organism evidence="1 2">
    <name type="scientific">Trichoderma longibrachiatum ATCC 18648</name>
    <dbReference type="NCBI Taxonomy" id="983965"/>
    <lineage>
        <taxon>Eukaryota</taxon>
        <taxon>Fungi</taxon>
        <taxon>Dikarya</taxon>
        <taxon>Ascomycota</taxon>
        <taxon>Pezizomycotina</taxon>
        <taxon>Sordariomycetes</taxon>
        <taxon>Hypocreomycetidae</taxon>
        <taxon>Hypocreales</taxon>
        <taxon>Hypocreaceae</taxon>
        <taxon>Trichoderma</taxon>
    </lineage>
</organism>
<protein>
    <submittedName>
        <fullName evidence="1">Uncharacterized protein</fullName>
    </submittedName>
</protein>
<accession>A0A2T4CK57</accession>
<dbReference type="EMBL" id="KZ679126">
    <property type="protein sequence ID" value="PTB81902.1"/>
    <property type="molecule type" value="Genomic_DNA"/>
</dbReference>
<name>A0A2T4CK57_TRILO</name>
<reference evidence="1 2" key="1">
    <citation type="submission" date="2016-07" db="EMBL/GenBank/DDBJ databases">
        <title>Multiple horizontal gene transfer events from other fungi enriched the ability of initially mycotrophic Trichoderma (Ascomycota) to feed on dead plant biomass.</title>
        <authorList>
            <consortium name="DOE Joint Genome Institute"/>
            <person name="Aerts A."/>
            <person name="Atanasova L."/>
            <person name="Chenthamara K."/>
            <person name="Zhang J."/>
            <person name="Grujic M."/>
            <person name="Henrissat B."/>
            <person name="Kuo A."/>
            <person name="Salamov A."/>
            <person name="Lipzen A."/>
            <person name="Labutti K."/>
            <person name="Barry K."/>
            <person name="Miao Y."/>
            <person name="Rahimi M.J."/>
            <person name="Shen Q."/>
            <person name="Grigoriev I.V."/>
            <person name="Kubicek C.P."/>
            <person name="Druzhinina I.S."/>
        </authorList>
    </citation>
    <scope>NUCLEOTIDE SEQUENCE [LARGE SCALE GENOMIC DNA]</scope>
    <source>
        <strain evidence="1 2">ATCC 18648</strain>
    </source>
</reference>
<keyword evidence="2" id="KW-1185">Reference proteome</keyword>
<dbReference type="AlphaFoldDB" id="A0A2T4CK57"/>